<dbReference type="OrthoDB" id="8757684at2"/>
<accession>A0A4S4AWG8</accession>
<name>A0A4S4AWG8_9RHOO</name>
<gene>
    <name evidence="2" type="ORF">E6C76_13435</name>
</gene>
<proteinExistence type="predicted"/>
<comment type="caution">
    <text evidence="2">The sequence shown here is derived from an EMBL/GenBank/DDBJ whole genome shotgun (WGS) entry which is preliminary data.</text>
</comment>
<keyword evidence="1" id="KW-0812">Transmembrane</keyword>
<organism evidence="2 3">
    <name type="scientific">Pseudothauera nasutitermitis</name>
    <dbReference type="NCBI Taxonomy" id="2565930"/>
    <lineage>
        <taxon>Bacteria</taxon>
        <taxon>Pseudomonadati</taxon>
        <taxon>Pseudomonadota</taxon>
        <taxon>Betaproteobacteria</taxon>
        <taxon>Rhodocyclales</taxon>
        <taxon>Zoogloeaceae</taxon>
        <taxon>Pseudothauera</taxon>
    </lineage>
</organism>
<evidence type="ECO:0000256" key="1">
    <source>
        <dbReference type="SAM" id="Phobius"/>
    </source>
</evidence>
<keyword evidence="1" id="KW-0472">Membrane</keyword>
<reference evidence="2 3" key="1">
    <citation type="submission" date="2019-04" db="EMBL/GenBank/DDBJ databases">
        <title>Azoarcus nasutitermitis sp. nov. isolated from termite nest.</title>
        <authorList>
            <person name="Lin S.-Y."/>
            <person name="Hameed A."/>
            <person name="Hsu Y.-H."/>
            <person name="Young C.-C."/>
        </authorList>
    </citation>
    <scope>NUCLEOTIDE SEQUENCE [LARGE SCALE GENOMIC DNA]</scope>
    <source>
        <strain evidence="2 3">CC-YHH838</strain>
    </source>
</reference>
<evidence type="ECO:0000313" key="3">
    <source>
        <dbReference type="Proteomes" id="UP000308430"/>
    </source>
</evidence>
<evidence type="ECO:0000313" key="2">
    <source>
        <dbReference type="EMBL" id="THF63595.1"/>
    </source>
</evidence>
<dbReference type="Proteomes" id="UP000308430">
    <property type="component" value="Unassembled WGS sequence"/>
</dbReference>
<feature type="transmembrane region" description="Helical" evidence="1">
    <location>
        <begin position="7"/>
        <end position="31"/>
    </location>
</feature>
<keyword evidence="1" id="KW-1133">Transmembrane helix</keyword>
<keyword evidence="3" id="KW-1185">Reference proteome</keyword>
<dbReference type="EMBL" id="SSOC01000005">
    <property type="protein sequence ID" value="THF63595.1"/>
    <property type="molecule type" value="Genomic_DNA"/>
</dbReference>
<sequence>MNRQRGFSIIAVIFILVVLAGLGVVIAQLGATQHLGVLAAQEGRQAWYAARAGLEVGRQRAEAGTCTETDTFTFQGFTITWQCQENTGIWEGDDTLSVYALTSTATRNDGVLGQIAREAQMTLWTSP</sequence>
<dbReference type="AlphaFoldDB" id="A0A4S4AWG8"/>
<protein>
    <recommendedName>
        <fullName evidence="4">MSHA biogenesis protein MshP</fullName>
    </recommendedName>
</protein>
<dbReference type="RefSeq" id="WP_136348756.1">
    <property type="nucleotide sequence ID" value="NZ_SSOC01000005.1"/>
</dbReference>
<evidence type="ECO:0008006" key="4">
    <source>
        <dbReference type="Google" id="ProtNLM"/>
    </source>
</evidence>